<keyword evidence="4 8" id="KW-0812">Transmembrane</keyword>
<dbReference type="PRINTS" id="PR00237">
    <property type="entry name" value="GPCRRHODOPSN"/>
</dbReference>
<comment type="subcellular location">
    <subcellularLocation>
        <location evidence="2">Membrane</location>
    </subcellularLocation>
</comment>
<feature type="domain" description="G-protein coupled receptors family 1 profile" evidence="11">
    <location>
        <begin position="45"/>
        <end position="224"/>
    </location>
</feature>
<dbReference type="GO" id="GO:0016020">
    <property type="term" value="C:membrane"/>
    <property type="evidence" value="ECO:0007669"/>
    <property type="project" value="UniProtKB-SubCell"/>
</dbReference>
<evidence type="ECO:0000256" key="3">
    <source>
        <dbReference type="ARBA" id="ARBA00018873"/>
    </source>
</evidence>
<keyword evidence="5 10" id="KW-1133">Transmembrane helix</keyword>
<evidence type="ECO:0000256" key="5">
    <source>
        <dbReference type="ARBA" id="ARBA00022989"/>
    </source>
</evidence>
<evidence type="ECO:0000256" key="6">
    <source>
        <dbReference type="ARBA" id="ARBA00023136"/>
    </source>
</evidence>
<keyword evidence="8" id="KW-0807">Transducer</keyword>
<dbReference type="Proteomes" id="UP001209878">
    <property type="component" value="Unassembled WGS sequence"/>
</dbReference>
<dbReference type="PRINTS" id="PR00751">
    <property type="entry name" value="THYROLIBRINR"/>
</dbReference>
<evidence type="ECO:0000256" key="9">
    <source>
        <dbReference type="SAM" id="MobiDB-lite"/>
    </source>
</evidence>
<protein>
    <recommendedName>
        <fullName evidence="3">Thyrotropin-releasing hormone receptor</fullName>
    </recommendedName>
    <alternativeName>
        <fullName evidence="7">Thyroliberin receptor</fullName>
    </alternativeName>
</protein>
<proteinExistence type="inferred from homology"/>
<dbReference type="AlphaFoldDB" id="A0AAD9UCG0"/>
<dbReference type="SUPFAM" id="SSF81321">
    <property type="entry name" value="Family A G protein-coupled receptor-like"/>
    <property type="match status" value="1"/>
</dbReference>
<evidence type="ECO:0000256" key="10">
    <source>
        <dbReference type="SAM" id="Phobius"/>
    </source>
</evidence>
<organism evidence="12 13">
    <name type="scientific">Ridgeia piscesae</name>
    <name type="common">Tubeworm</name>
    <dbReference type="NCBI Taxonomy" id="27915"/>
    <lineage>
        <taxon>Eukaryota</taxon>
        <taxon>Metazoa</taxon>
        <taxon>Spiralia</taxon>
        <taxon>Lophotrochozoa</taxon>
        <taxon>Annelida</taxon>
        <taxon>Polychaeta</taxon>
        <taxon>Sedentaria</taxon>
        <taxon>Canalipalpata</taxon>
        <taxon>Sabellida</taxon>
        <taxon>Siboglinidae</taxon>
        <taxon>Ridgeia</taxon>
    </lineage>
</organism>
<dbReference type="Gene3D" id="1.20.1070.10">
    <property type="entry name" value="Rhodopsin 7-helix transmembrane proteins"/>
    <property type="match status" value="1"/>
</dbReference>
<evidence type="ECO:0000256" key="8">
    <source>
        <dbReference type="RuleBase" id="RU000688"/>
    </source>
</evidence>
<dbReference type="PROSITE" id="PS50262">
    <property type="entry name" value="G_PROTEIN_RECEP_F1_2"/>
    <property type="match status" value="1"/>
</dbReference>
<gene>
    <name evidence="12" type="ORF">NP493_278g00011</name>
</gene>
<feature type="transmembrane region" description="Helical" evidence="10">
    <location>
        <begin position="107"/>
        <end position="130"/>
    </location>
</feature>
<evidence type="ECO:0000313" key="13">
    <source>
        <dbReference type="Proteomes" id="UP001209878"/>
    </source>
</evidence>
<evidence type="ECO:0000256" key="1">
    <source>
        <dbReference type="ARBA" id="ARBA00004100"/>
    </source>
</evidence>
<comment type="function">
    <text evidence="1">Receptor for thyrotropin-releasing hormone (TRH). Upon ligand binding, this G-protein-coupled receptor triggers activation of the phosphatidylinositol (IP3)-calcium-protein kinase C (PKC) pathway.</text>
</comment>
<comment type="similarity">
    <text evidence="8">Belongs to the G-protein coupled receptor 1 family.</text>
</comment>
<dbReference type="PROSITE" id="PS00237">
    <property type="entry name" value="G_PROTEIN_RECEP_F1_1"/>
    <property type="match status" value="1"/>
</dbReference>
<evidence type="ECO:0000256" key="2">
    <source>
        <dbReference type="ARBA" id="ARBA00004370"/>
    </source>
</evidence>
<accession>A0AAD9UCG0</accession>
<feature type="region of interest" description="Disordered" evidence="9">
    <location>
        <begin position="240"/>
        <end position="262"/>
    </location>
</feature>
<feature type="transmembrane region" description="Helical" evidence="10">
    <location>
        <begin position="150"/>
        <end position="168"/>
    </location>
</feature>
<feature type="transmembrane region" description="Helical" evidence="10">
    <location>
        <begin position="66"/>
        <end position="87"/>
    </location>
</feature>
<keyword evidence="8" id="KW-0675">Receptor</keyword>
<keyword evidence="8" id="KW-0297">G-protein coupled receptor</keyword>
<dbReference type="InterPro" id="IPR000276">
    <property type="entry name" value="GPCR_Rhodpsn"/>
</dbReference>
<dbReference type="PANTHER" id="PTHR46061:SF3">
    <property type="entry name" value="THYROTROPIN-RELEASING HORMONE RECEPTOR"/>
    <property type="match status" value="1"/>
</dbReference>
<dbReference type="Pfam" id="PF00001">
    <property type="entry name" value="7tm_1"/>
    <property type="match status" value="1"/>
</dbReference>
<dbReference type="EMBL" id="JAODUO010000277">
    <property type="protein sequence ID" value="KAK2184191.1"/>
    <property type="molecule type" value="Genomic_DNA"/>
</dbReference>
<dbReference type="InterPro" id="IPR002120">
    <property type="entry name" value="TRH_rcpt_1"/>
</dbReference>
<dbReference type="InterPro" id="IPR017452">
    <property type="entry name" value="GPCR_Rhodpsn_7TM"/>
</dbReference>
<evidence type="ECO:0000256" key="7">
    <source>
        <dbReference type="ARBA" id="ARBA00032251"/>
    </source>
</evidence>
<feature type="transmembrane region" description="Helical" evidence="10">
    <location>
        <begin position="27"/>
        <end position="54"/>
    </location>
</feature>
<feature type="transmembrane region" description="Helical" evidence="10">
    <location>
        <begin position="203"/>
        <end position="225"/>
    </location>
</feature>
<name>A0AAD9UCG0_RIDPI</name>
<dbReference type="PANTHER" id="PTHR46061">
    <property type="entry name" value="THYROTROPIN-RELEASING HORMONE RECEPTOR"/>
    <property type="match status" value="1"/>
</dbReference>
<comment type="caution">
    <text evidence="12">The sequence shown here is derived from an EMBL/GenBank/DDBJ whole genome shotgun (WGS) entry which is preliminary data.</text>
</comment>
<keyword evidence="6 10" id="KW-0472">Membrane</keyword>
<evidence type="ECO:0000259" key="11">
    <source>
        <dbReference type="PROSITE" id="PS50262"/>
    </source>
</evidence>
<keyword evidence="13" id="KW-1185">Reference proteome</keyword>
<evidence type="ECO:0000313" key="12">
    <source>
        <dbReference type="EMBL" id="KAK2184191.1"/>
    </source>
</evidence>
<sequence>MRWRFNSTFVGGNTTDLPYPTYYSLSYRLIGCLFISLIFVVGFVGNVMVVVVVWRTRSMHTPTNCYLVSLAVADVLLLVSAPLPTIVENFLIVDECVLGAVGCSVMVFTQYLGVNVSAMSITAFTAERYIAICHPMRAHAVCTVQRAKRIIAAVWTFGTFYCTPWLALTTTKPILFADGTQIESCTFKVERSYYVTYYMADLVIFYVGPLLLTCVLYALIARVLFSTDIASSSSSSCPRGVNGVGSSDHGQHRTLTKSSGRNSRAQVRDVIYFQSPQRFVSGRELCPTPRASARPEESFCLQTVLRVAPPCSEAVCLSCHIYELKCPS</sequence>
<dbReference type="PRINTS" id="PR01846">
    <property type="entry name" value="TRHRFAMILY"/>
</dbReference>
<dbReference type="GO" id="GO:0004997">
    <property type="term" value="F:thyrotropin-releasing hormone receptor activity"/>
    <property type="evidence" value="ECO:0007669"/>
    <property type="project" value="InterPro"/>
</dbReference>
<reference evidence="12" key="1">
    <citation type="journal article" date="2023" name="Mol. Biol. Evol.">
        <title>Third-Generation Sequencing Reveals the Adaptive Role of the Epigenome in Three Deep-Sea Polychaetes.</title>
        <authorList>
            <person name="Perez M."/>
            <person name="Aroh O."/>
            <person name="Sun Y."/>
            <person name="Lan Y."/>
            <person name="Juniper S.K."/>
            <person name="Young C.R."/>
            <person name="Angers B."/>
            <person name="Qian P.Y."/>
        </authorList>
    </citation>
    <scope>NUCLEOTIDE SEQUENCE</scope>
    <source>
        <strain evidence="12">R07B-5</strain>
    </source>
</reference>
<evidence type="ECO:0000256" key="4">
    <source>
        <dbReference type="ARBA" id="ARBA00022692"/>
    </source>
</evidence>